<feature type="compositionally biased region" description="Low complexity" evidence="9">
    <location>
        <begin position="914"/>
        <end position="931"/>
    </location>
</feature>
<keyword evidence="12" id="KW-1185">Reference proteome</keyword>
<feature type="compositionally biased region" description="Gly residues" evidence="9">
    <location>
        <begin position="161"/>
        <end position="170"/>
    </location>
</feature>
<dbReference type="Ensembl" id="ENSENLT00000050590.1">
    <property type="protein sequence ID" value="ENSENLP00000049379.1"/>
    <property type="gene ID" value="ENSENLG00000020729.1"/>
</dbReference>
<evidence type="ECO:0000259" key="10">
    <source>
        <dbReference type="PROSITE" id="PS50030"/>
    </source>
</evidence>
<feature type="domain" description="UBA" evidence="10">
    <location>
        <begin position="51"/>
        <end position="91"/>
    </location>
</feature>
<feature type="compositionally biased region" description="Low complexity" evidence="9">
    <location>
        <begin position="722"/>
        <end position="735"/>
    </location>
</feature>
<keyword evidence="7" id="KW-0597">Phosphoprotein</keyword>
<organism evidence="11 12">
    <name type="scientific">Echeneis naucrates</name>
    <name type="common">Live sharksucker</name>
    <dbReference type="NCBI Taxonomy" id="173247"/>
    <lineage>
        <taxon>Eukaryota</taxon>
        <taxon>Metazoa</taxon>
        <taxon>Chordata</taxon>
        <taxon>Craniata</taxon>
        <taxon>Vertebrata</taxon>
        <taxon>Euteleostomi</taxon>
        <taxon>Actinopterygii</taxon>
        <taxon>Neopterygii</taxon>
        <taxon>Teleostei</taxon>
        <taxon>Neoteleostei</taxon>
        <taxon>Acanthomorphata</taxon>
        <taxon>Carangaria</taxon>
        <taxon>Carangiformes</taxon>
        <taxon>Echeneidae</taxon>
        <taxon>Echeneis</taxon>
    </lineage>
</organism>
<evidence type="ECO:0000256" key="6">
    <source>
        <dbReference type="ARBA" id="ARBA00022490"/>
    </source>
</evidence>
<feature type="compositionally biased region" description="Polar residues" evidence="9">
    <location>
        <begin position="1126"/>
        <end position="1160"/>
    </location>
</feature>
<reference evidence="11" key="2">
    <citation type="submission" date="2025-08" db="UniProtKB">
        <authorList>
            <consortium name="Ensembl"/>
        </authorList>
    </citation>
    <scope>IDENTIFICATION</scope>
</reference>
<keyword evidence="8" id="KW-0539">Nucleus</keyword>
<dbReference type="PANTHER" id="PTHR16308:SF18">
    <property type="entry name" value="UBIQUITIN-ASSOCIATED PROTEIN 2-LIKE"/>
    <property type="match status" value="1"/>
</dbReference>
<dbReference type="Pfam" id="PF12478">
    <property type="entry name" value="UBAP2-Lig"/>
    <property type="match status" value="1"/>
</dbReference>
<dbReference type="InterPro" id="IPR015940">
    <property type="entry name" value="UBA"/>
</dbReference>
<feature type="region of interest" description="Disordered" evidence="9">
    <location>
        <begin position="307"/>
        <end position="329"/>
    </location>
</feature>
<dbReference type="SUPFAM" id="SSF46934">
    <property type="entry name" value="UBA-like"/>
    <property type="match status" value="1"/>
</dbReference>
<dbReference type="AlphaFoldDB" id="A0A665WZP4"/>
<keyword evidence="4" id="KW-0158">Chromosome</keyword>
<evidence type="ECO:0000313" key="11">
    <source>
        <dbReference type="Ensembl" id="ENSENLP00000049379.1"/>
    </source>
</evidence>
<feature type="region of interest" description="Disordered" evidence="9">
    <location>
        <begin position="93"/>
        <end position="185"/>
    </location>
</feature>
<evidence type="ECO:0000256" key="9">
    <source>
        <dbReference type="SAM" id="MobiDB-lite"/>
    </source>
</evidence>
<feature type="region of interest" description="Disordered" evidence="9">
    <location>
        <begin position="461"/>
        <end position="532"/>
    </location>
</feature>
<dbReference type="GO" id="GO:0005737">
    <property type="term" value="C:cytoplasm"/>
    <property type="evidence" value="ECO:0007669"/>
    <property type="project" value="UniProtKB-SubCell"/>
</dbReference>
<evidence type="ECO:0000256" key="8">
    <source>
        <dbReference type="ARBA" id="ARBA00023242"/>
    </source>
</evidence>
<reference evidence="11" key="1">
    <citation type="submission" date="2021-04" db="EMBL/GenBank/DDBJ databases">
        <authorList>
            <consortium name="Wellcome Sanger Institute Data Sharing"/>
        </authorList>
    </citation>
    <scope>NUCLEOTIDE SEQUENCE [LARGE SCALE GENOMIC DNA]</scope>
</reference>
<feature type="region of interest" description="Disordered" evidence="9">
    <location>
        <begin position="710"/>
        <end position="735"/>
    </location>
</feature>
<feature type="compositionally biased region" description="Low complexity" evidence="9">
    <location>
        <begin position="16"/>
        <end position="26"/>
    </location>
</feature>
<dbReference type="PROSITE" id="PS50030">
    <property type="entry name" value="UBA"/>
    <property type="match status" value="1"/>
</dbReference>
<evidence type="ECO:0000256" key="1">
    <source>
        <dbReference type="ARBA" id="ARBA00004123"/>
    </source>
</evidence>
<reference evidence="11" key="3">
    <citation type="submission" date="2025-09" db="UniProtKB">
        <authorList>
            <consortium name="Ensembl"/>
        </authorList>
    </citation>
    <scope>IDENTIFICATION</scope>
</reference>
<evidence type="ECO:0000256" key="4">
    <source>
        <dbReference type="ARBA" id="ARBA00022454"/>
    </source>
</evidence>
<feature type="region of interest" description="Disordered" evidence="9">
    <location>
        <begin position="569"/>
        <end position="637"/>
    </location>
</feature>
<feature type="compositionally biased region" description="Basic and acidic residues" evidence="9">
    <location>
        <begin position="120"/>
        <end position="136"/>
    </location>
</feature>
<evidence type="ECO:0000256" key="2">
    <source>
        <dbReference type="ARBA" id="ARBA00004286"/>
    </source>
</evidence>
<sequence length="1160" mass="120579">MMTSMGGNRARGSWEQTQGQTQSQTQHKQRPQATAEQIRLAQMISDHNDADFEEKVKQLIDITGKDQDESMIALHDCNGDVNRAINVLLEGSPDTDSWEMVGKKKGVSGQKETSQAETGEEGKENREKGGEKDVARRRGGAPRKGRGASRGREFRGQENGLDGGKAGVAGRGAERGRRGRGRGRGTVGKLLKCLQTFNPADYAEPAQTEENYGGGSTWNNTGSMELEEGARLEYSAGEGTNYPPKFDSTPGAWRTATEEWGTEDWNEDVSIMRACMYVCIHTLNVCLLLMTCISCARIDLAVLLGKTPPSSSSETENPPMEAAQPPSLSQSLVFSNSKQGVPLSQTSSSTPYTQHSMVSMLSKGFGDVGDPKGGSTGTTGSQFLEQYKTAQALAQLAAQHSQTGPPNTSPSSWDTSATSLGQYDIKTQPESAVHSPFAKRQPYQAATSTSSMLDVFLQEKGLPPSSSVSSSSSLPQQTTSSPHVVPPPASSLPKMAVVPSLGQQVSPSSSDAQGSSPLPLQQHKLKQQKKRTSITTKIPAMAVEMPGSADISGLNLQFGALQFGSEPVLPEYESTPTTSTPANQVQNSLYTTPSSESTPALSNSSQMDLYDQRGSQTRRYPPSVSSSPQKDMQPKNGFSSIQATQSVEAAAGSAVSVKPVSDSVTPASVSSMGTLTDSGSGPTSLLATSNQTSLSTSIYSNGNVISSIPSISQHPGVDGDSSLHSSSFPSSVSAVPSSSVPSSSSSVAAAQVSLGAPQASSVGSATVSAPSGLGAVSGLTMGLNTASMGAPAVAATTVSVSTTASTIPSSAASSSTRSSAASSDFGCIIGMPLSSSISGSFLDFSQPQVYGYDDLQMLQPRISLDYYSIPFPTPTTALTGREGSLTSNPYSGDLSKFGRGDASSPAPATTLAQTQQNQTQTHHTTQQTFLNPALPPGYSYTSLPYYTSMPGLPNTFQYGPAVFPVAPTSSKQHGVNVGVNASATPFQQASGYGSHGYSTGYEDVGQASGSGDFCKGGYGTAVAAAASAQNKPASSVTGPGVGVSVTSSNTGVPDISGSVYTKTQSFEKQGFHAGTPAASFSLPSALGSGGPINPPAAAGYAPAPFMHILAPHQQPHSQILHHHLQQDGQNSTGQRSQNASIQQKSQINKSAYSSYNWGAN</sequence>
<evidence type="ECO:0000256" key="5">
    <source>
        <dbReference type="ARBA" id="ARBA00022481"/>
    </source>
</evidence>
<feature type="compositionally biased region" description="Low complexity" evidence="9">
    <location>
        <begin position="462"/>
        <end position="483"/>
    </location>
</feature>
<feature type="region of interest" description="Disordered" evidence="9">
    <location>
        <begin position="1"/>
        <end position="36"/>
    </location>
</feature>
<dbReference type="InterPro" id="IPR051833">
    <property type="entry name" value="TC-DDR_regulator"/>
</dbReference>
<feature type="compositionally biased region" description="Basic residues" evidence="9">
    <location>
        <begin position="523"/>
        <end position="532"/>
    </location>
</feature>
<dbReference type="CDD" id="cd14277">
    <property type="entry name" value="UBA_UBP2_like"/>
    <property type="match status" value="1"/>
</dbReference>
<evidence type="ECO:0000256" key="3">
    <source>
        <dbReference type="ARBA" id="ARBA00004496"/>
    </source>
</evidence>
<accession>A0A665WZP4</accession>
<feature type="compositionally biased region" description="Polar residues" evidence="9">
    <location>
        <begin position="662"/>
        <end position="688"/>
    </location>
</feature>
<dbReference type="GO" id="GO:0061484">
    <property type="term" value="P:hematopoietic stem cell homeostasis"/>
    <property type="evidence" value="ECO:0007669"/>
    <property type="project" value="UniProtKB-ARBA"/>
</dbReference>
<feature type="region of interest" description="Disordered" evidence="9">
    <location>
        <begin position="914"/>
        <end position="933"/>
    </location>
</feature>
<dbReference type="InterPro" id="IPR022166">
    <property type="entry name" value="UBAP2/Lig"/>
</dbReference>
<dbReference type="SMART" id="SM00165">
    <property type="entry name" value="UBA"/>
    <property type="match status" value="1"/>
</dbReference>
<feature type="region of interest" description="Disordered" evidence="9">
    <location>
        <begin position="395"/>
        <end position="417"/>
    </location>
</feature>
<dbReference type="GO" id="GO:0005694">
    <property type="term" value="C:chromosome"/>
    <property type="evidence" value="ECO:0007669"/>
    <property type="project" value="UniProtKB-SubCell"/>
</dbReference>
<feature type="compositionally biased region" description="Polar residues" evidence="9">
    <location>
        <begin position="582"/>
        <end position="637"/>
    </location>
</feature>
<name>A0A665WZP4_ECHNA</name>
<feature type="compositionally biased region" description="Polar residues" evidence="9">
    <location>
        <begin position="400"/>
        <end position="417"/>
    </location>
</feature>
<dbReference type="Proteomes" id="UP000472264">
    <property type="component" value="Chromosome 11"/>
</dbReference>
<proteinExistence type="predicted"/>
<evidence type="ECO:0000313" key="12">
    <source>
        <dbReference type="Proteomes" id="UP000472264"/>
    </source>
</evidence>
<dbReference type="Gene3D" id="1.10.8.10">
    <property type="entry name" value="DNA helicase RuvA subunit, C-terminal domain"/>
    <property type="match status" value="1"/>
</dbReference>
<feature type="compositionally biased region" description="Low complexity" evidence="9">
    <location>
        <begin position="307"/>
        <end position="319"/>
    </location>
</feature>
<feature type="compositionally biased region" description="Low complexity" evidence="9">
    <location>
        <begin position="506"/>
        <end position="522"/>
    </location>
</feature>
<gene>
    <name evidence="11" type="primary">ubap2l</name>
</gene>
<dbReference type="InterPro" id="IPR009060">
    <property type="entry name" value="UBA-like_sf"/>
</dbReference>
<feature type="compositionally biased region" description="Basic residues" evidence="9">
    <location>
        <begin position="137"/>
        <end position="149"/>
    </location>
</feature>
<dbReference type="PANTHER" id="PTHR16308">
    <property type="entry name" value="UBIQUITIN ASSOCIATED PROTEIN 2-LIKE/LINGERER"/>
    <property type="match status" value="1"/>
</dbReference>
<comment type="subcellular location">
    <subcellularLocation>
        <location evidence="2">Chromosome</location>
    </subcellularLocation>
    <subcellularLocation>
        <location evidence="3">Cytoplasm</location>
    </subcellularLocation>
    <subcellularLocation>
        <location evidence="1">Nucleus</location>
    </subcellularLocation>
</comment>
<protein>
    <submittedName>
        <fullName evidence="11">Ubiquitin associated protein 2-like</fullName>
    </submittedName>
</protein>
<keyword evidence="5" id="KW-0488">Methylation</keyword>
<dbReference type="FunFam" id="1.10.8.10:FF:000004">
    <property type="entry name" value="ubiquitin-associated protein 2-like isoform X1"/>
    <property type="match status" value="1"/>
</dbReference>
<dbReference type="GO" id="GO:0005634">
    <property type="term" value="C:nucleus"/>
    <property type="evidence" value="ECO:0007669"/>
    <property type="project" value="UniProtKB-SubCell"/>
</dbReference>
<keyword evidence="6" id="KW-0963">Cytoplasm</keyword>
<evidence type="ECO:0000256" key="7">
    <source>
        <dbReference type="ARBA" id="ARBA00022553"/>
    </source>
</evidence>
<feature type="region of interest" description="Disordered" evidence="9">
    <location>
        <begin position="654"/>
        <end position="688"/>
    </location>
</feature>
<feature type="region of interest" description="Disordered" evidence="9">
    <location>
        <begin position="1124"/>
        <end position="1160"/>
    </location>
</feature>